<name>Q69XT7_ORYSJ</name>
<organism evidence="2 3">
    <name type="scientific">Oryza sativa subsp. japonica</name>
    <name type="common">Rice</name>
    <dbReference type="NCBI Taxonomy" id="39947"/>
    <lineage>
        <taxon>Eukaryota</taxon>
        <taxon>Viridiplantae</taxon>
        <taxon>Streptophyta</taxon>
        <taxon>Embryophyta</taxon>
        <taxon>Tracheophyta</taxon>
        <taxon>Spermatophyta</taxon>
        <taxon>Magnoliopsida</taxon>
        <taxon>Liliopsida</taxon>
        <taxon>Poales</taxon>
        <taxon>Poaceae</taxon>
        <taxon>BOP clade</taxon>
        <taxon>Oryzoideae</taxon>
        <taxon>Oryzeae</taxon>
        <taxon>Oryzinae</taxon>
        <taxon>Oryza</taxon>
        <taxon>Oryza sativa</taxon>
    </lineage>
</organism>
<reference evidence="3" key="1">
    <citation type="journal article" date="2005" name="Nature">
        <title>The map-based sequence of the rice genome.</title>
        <authorList>
            <consortium name="International rice genome sequencing project (IRGSP)"/>
            <person name="Matsumoto T."/>
            <person name="Wu J."/>
            <person name="Kanamori H."/>
            <person name="Katayose Y."/>
            <person name="Fujisawa M."/>
            <person name="Namiki N."/>
            <person name="Mizuno H."/>
            <person name="Yamamoto K."/>
            <person name="Antonio B.A."/>
            <person name="Baba T."/>
            <person name="Sakata K."/>
            <person name="Nagamura Y."/>
            <person name="Aoki H."/>
            <person name="Arikawa K."/>
            <person name="Arita K."/>
            <person name="Bito T."/>
            <person name="Chiden Y."/>
            <person name="Fujitsuka N."/>
            <person name="Fukunaka R."/>
            <person name="Hamada M."/>
            <person name="Harada C."/>
            <person name="Hayashi A."/>
            <person name="Hijishita S."/>
            <person name="Honda M."/>
            <person name="Hosokawa S."/>
            <person name="Ichikawa Y."/>
            <person name="Idonuma A."/>
            <person name="Iijima M."/>
            <person name="Ikeda M."/>
            <person name="Ikeno M."/>
            <person name="Ito K."/>
            <person name="Ito S."/>
            <person name="Ito T."/>
            <person name="Ito Y."/>
            <person name="Ito Y."/>
            <person name="Iwabuchi A."/>
            <person name="Kamiya K."/>
            <person name="Karasawa W."/>
            <person name="Kurita K."/>
            <person name="Katagiri S."/>
            <person name="Kikuta A."/>
            <person name="Kobayashi H."/>
            <person name="Kobayashi N."/>
            <person name="Machita K."/>
            <person name="Maehara T."/>
            <person name="Masukawa M."/>
            <person name="Mizubayashi T."/>
            <person name="Mukai Y."/>
            <person name="Nagasaki H."/>
            <person name="Nagata Y."/>
            <person name="Naito S."/>
            <person name="Nakashima M."/>
            <person name="Nakama Y."/>
            <person name="Nakamichi Y."/>
            <person name="Nakamura M."/>
            <person name="Meguro A."/>
            <person name="Negishi M."/>
            <person name="Ohta I."/>
            <person name="Ohta T."/>
            <person name="Okamoto M."/>
            <person name="Ono N."/>
            <person name="Saji S."/>
            <person name="Sakaguchi M."/>
            <person name="Sakai K."/>
            <person name="Shibata M."/>
            <person name="Shimokawa T."/>
            <person name="Song J."/>
            <person name="Takazaki Y."/>
            <person name="Terasawa K."/>
            <person name="Tsugane M."/>
            <person name="Tsuji K."/>
            <person name="Ueda S."/>
            <person name="Waki K."/>
            <person name="Yamagata H."/>
            <person name="Yamamoto M."/>
            <person name="Yamamoto S."/>
            <person name="Yamane H."/>
            <person name="Yoshiki S."/>
            <person name="Yoshihara R."/>
            <person name="Yukawa K."/>
            <person name="Zhong H."/>
            <person name="Yano M."/>
            <person name="Yuan Q."/>
            <person name="Ouyang S."/>
            <person name="Liu J."/>
            <person name="Jones K.M."/>
            <person name="Gansberger K."/>
            <person name="Moffat K."/>
            <person name="Hill J."/>
            <person name="Bera J."/>
            <person name="Fadrosh D."/>
            <person name="Jin S."/>
            <person name="Johri S."/>
            <person name="Kim M."/>
            <person name="Overton L."/>
            <person name="Reardon M."/>
            <person name="Tsitrin T."/>
            <person name="Vuong H."/>
            <person name="Weaver B."/>
            <person name="Ciecko A."/>
            <person name="Tallon L."/>
            <person name="Jackson J."/>
            <person name="Pai G."/>
            <person name="Aken S.V."/>
            <person name="Utterback T."/>
            <person name="Reidmuller S."/>
            <person name="Feldblyum T."/>
            <person name="Hsiao J."/>
            <person name="Zismann V."/>
            <person name="Iobst S."/>
            <person name="de Vazeille A.R."/>
            <person name="Buell C.R."/>
            <person name="Ying K."/>
            <person name="Li Y."/>
            <person name="Lu T."/>
            <person name="Huang Y."/>
            <person name="Zhao Q."/>
            <person name="Feng Q."/>
            <person name="Zhang L."/>
            <person name="Zhu J."/>
            <person name="Weng Q."/>
            <person name="Mu J."/>
            <person name="Lu Y."/>
            <person name="Fan D."/>
            <person name="Liu Y."/>
            <person name="Guan J."/>
            <person name="Zhang Y."/>
            <person name="Yu S."/>
            <person name="Liu X."/>
            <person name="Zhang Y."/>
            <person name="Hong G."/>
            <person name="Han B."/>
            <person name="Choisne N."/>
            <person name="Demange N."/>
            <person name="Orjeda G."/>
            <person name="Samain S."/>
            <person name="Cattolico L."/>
            <person name="Pelletier E."/>
            <person name="Couloux A."/>
            <person name="Segurens B."/>
            <person name="Wincker P."/>
            <person name="D'Hont A."/>
            <person name="Scarpelli C."/>
            <person name="Weissenbach J."/>
            <person name="Salanoubat M."/>
            <person name="Quetier F."/>
            <person name="Yu Y."/>
            <person name="Kim H.R."/>
            <person name="Rambo T."/>
            <person name="Currie J."/>
            <person name="Collura K."/>
            <person name="Luo M."/>
            <person name="Yang T."/>
            <person name="Ammiraju J.S.S."/>
            <person name="Engler F."/>
            <person name="Soderlund C."/>
            <person name="Wing R.A."/>
            <person name="Palmer L.E."/>
            <person name="de la Bastide M."/>
            <person name="Spiegel L."/>
            <person name="Nascimento L."/>
            <person name="Zutavern T."/>
            <person name="O'Shaughnessy A."/>
            <person name="Dike S."/>
            <person name="Dedhia N."/>
            <person name="Preston R."/>
            <person name="Balija V."/>
            <person name="McCombie W.R."/>
            <person name="Chow T."/>
            <person name="Chen H."/>
            <person name="Chung M."/>
            <person name="Chen C."/>
            <person name="Shaw J."/>
            <person name="Wu H."/>
            <person name="Hsiao K."/>
            <person name="Chao Y."/>
            <person name="Chu M."/>
            <person name="Cheng C."/>
            <person name="Hour A."/>
            <person name="Lee P."/>
            <person name="Lin S."/>
            <person name="Lin Y."/>
            <person name="Liou J."/>
            <person name="Liu S."/>
            <person name="Hsing Y."/>
            <person name="Raghuvanshi S."/>
            <person name="Mohanty A."/>
            <person name="Bharti A.K."/>
            <person name="Gaur A."/>
            <person name="Gupta V."/>
            <person name="Kumar D."/>
            <person name="Ravi V."/>
            <person name="Vij S."/>
            <person name="Kapur A."/>
            <person name="Khurana P."/>
            <person name="Khurana P."/>
            <person name="Khurana J.P."/>
            <person name="Tyagi A.K."/>
            <person name="Gaikwad K."/>
            <person name="Singh A."/>
            <person name="Dalal V."/>
            <person name="Srivastava S."/>
            <person name="Dixit A."/>
            <person name="Pal A.K."/>
            <person name="Ghazi I.A."/>
            <person name="Yadav M."/>
            <person name="Pandit A."/>
            <person name="Bhargava A."/>
            <person name="Sureshbabu K."/>
            <person name="Batra K."/>
            <person name="Sharma T.R."/>
            <person name="Mohapatra T."/>
            <person name="Singh N.K."/>
            <person name="Messing J."/>
            <person name="Nelson A.B."/>
            <person name="Fuks G."/>
            <person name="Kavchok S."/>
            <person name="Keizer G."/>
            <person name="Linton E."/>
            <person name="Llaca V."/>
            <person name="Song R."/>
            <person name="Tanyolac B."/>
            <person name="Young S."/>
            <person name="Ho-Il K."/>
            <person name="Hahn J.H."/>
            <person name="Sangsakoo G."/>
            <person name="Vanavichit A."/>
            <person name="de Mattos Luiz.A.T."/>
            <person name="Zimmer P.D."/>
            <person name="Malone G."/>
            <person name="Dellagostin O."/>
            <person name="de Oliveira A.C."/>
            <person name="Bevan M."/>
            <person name="Bancroft I."/>
            <person name="Minx P."/>
            <person name="Cordum H."/>
            <person name="Wilson R."/>
            <person name="Cheng Z."/>
            <person name="Jin W."/>
            <person name="Jiang J."/>
            <person name="Leong S.A."/>
            <person name="Iwama H."/>
            <person name="Gojobori T."/>
            <person name="Itoh T."/>
            <person name="Niimura Y."/>
            <person name="Fujii Y."/>
            <person name="Habara T."/>
            <person name="Sakai H."/>
            <person name="Sato Y."/>
            <person name="Wilson G."/>
            <person name="Kumar K."/>
            <person name="McCouch S."/>
            <person name="Juretic N."/>
            <person name="Hoen D."/>
            <person name="Wright S."/>
            <person name="Bruskiewich R."/>
            <person name="Bureau T."/>
            <person name="Miyao A."/>
            <person name="Hirochika H."/>
            <person name="Nishikawa T."/>
            <person name="Kadowaki K."/>
            <person name="Sugiura M."/>
            <person name="Burr B."/>
            <person name="Sasaki T."/>
        </authorList>
    </citation>
    <scope>NUCLEOTIDE SEQUENCE [LARGE SCALE GENOMIC DNA]</scope>
    <source>
        <strain evidence="3">cv. Nipponbare</strain>
    </source>
</reference>
<protein>
    <submittedName>
        <fullName evidence="2">BKRF1 encodes EBNA-1 protein-like</fullName>
    </submittedName>
</protein>
<proteinExistence type="predicted"/>
<feature type="region of interest" description="Disordered" evidence="1">
    <location>
        <begin position="1"/>
        <end position="61"/>
    </location>
</feature>
<evidence type="ECO:0000313" key="2">
    <source>
        <dbReference type="EMBL" id="BAD35390.1"/>
    </source>
</evidence>
<evidence type="ECO:0000313" key="3">
    <source>
        <dbReference type="Proteomes" id="UP000000763"/>
    </source>
</evidence>
<gene>
    <name evidence="2" type="primary">P0613F06.19</name>
</gene>
<feature type="compositionally biased region" description="Basic residues" evidence="1">
    <location>
        <begin position="28"/>
        <end position="39"/>
    </location>
</feature>
<feature type="region of interest" description="Disordered" evidence="1">
    <location>
        <begin position="83"/>
        <end position="184"/>
    </location>
</feature>
<dbReference type="EMBL" id="AP003545">
    <property type="protein sequence ID" value="BAD35390.1"/>
    <property type="molecule type" value="Genomic_DNA"/>
</dbReference>
<reference evidence="3" key="2">
    <citation type="journal article" date="2008" name="Nucleic Acids Res.">
        <title>The rice annotation project database (RAP-DB): 2008 update.</title>
        <authorList>
            <consortium name="The rice annotation project (RAP)"/>
        </authorList>
    </citation>
    <scope>GENOME REANNOTATION</scope>
    <source>
        <strain evidence="3">cv. Nipponbare</strain>
    </source>
</reference>
<feature type="compositionally biased region" description="Polar residues" evidence="1">
    <location>
        <begin position="7"/>
        <end position="17"/>
    </location>
</feature>
<evidence type="ECO:0000256" key="1">
    <source>
        <dbReference type="SAM" id="MobiDB-lite"/>
    </source>
</evidence>
<accession>Q69XT7</accession>
<dbReference type="AlphaFoldDB" id="Q69XT7"/>
<dbReference type="Proteomes" id="UP000000763">
    <property type="component" value="Chromosome 6"/>
</dbReference>
<feature type="compositionally biased region" description="Gly residues" evidence="1">
    <location>
        <begin position="163"/>
        <end position="179"/>
    </location>
</feature>
<feature type="compositionally biased region" description="Basic residues" evidence="1">
    <location>
        <begin position="83"/>
        <end position="92"/>
    </location>
</feature>
<feature type="compositionally biased region" description="Basic and acidic residues" evidence="1">
    <location>
        <begin position="108"/>
        <end position="117"/>
    </location>
</feature>
<sequence length="198" mass="22125">MPEEETATSADSPVRNSSRPEERYWMPTRRKRRPARRRRSPDETEGRPGWRSMPQYQGRGGWRWCSGGNATGRWQECVSGGLRAKRRTHRGRGGSCVAEDGDSTAGRRTGEEGEAARGGRRHGRERRTAGRWLGTFRRLEKRQKRENTRRGFHFIGEGREPGIGEGGTATGNTAGGHGRWPGMARPFRAIEGAIQGGN</sequence>